<dbReference type="EMBL" id="MU006221">
    <property type="protein sequence ID" value="KAF2829061.1"/>
    <property type="molecule type" value="Genomic_DNA"/>
</dbReference>
<evidence type="ECO:0000313" key="1">
    <source>
        <dbReference type="EMBL" id="KAF2829061.1"/>
    </source>
</evidence>
<accession>A0A6A7A6Z2</accession>
<name>A0A6A7A6Z2_9PLEO</name>
<sequence length="241" mass="27096">MWAYAYEHSIGLDINRTTHFATYLKHSPQLWAQVGDVPMMKVGGLKYSRQDVFAMLSGMDGVTLATEDGMTLRDADVPHVEWLELFSWMYSAAQYDTLRGLMLFHLYSHHHSSYGDGVALDIKKGLLVACGMVKLRQKCREMHADAGGPSGAEHGPNMPGGPAGIPYFEPMLDAVRHRYMYSMRHGLRGGFQILNIGYLDSFKDSFLDLWLSNTDENMIFVLGYGGVKPIYAFVITDEEKL</sequence>
<evidence type="ECO:0000313" key="2">
    <source>
        <dbReference type="Proteomes" id="UP000799424"/>
    </source>
</evidence>
<organism evidence="1 2">
    <name type="scientific">Ophiobolus disseminans</name>
    <dbReference type="NCBI Taxonomy" id="1469910"/>
    <lineage>
        <taxon>Eukaryota</taxon>
        <taxon>Fungi</taxon>
        <taxon>Dikarya</taxon>
        <taxon>Ascomycota</taxon>
        <taxon>Pezizomycotina</taxon>
        <taxon>Dothideomycetes</taxon>
        <taxon>Pleosporomycetidae</taxon>
        <taxon>Pleosporales</taxon>
        <taxon>Pleosporineae</taxon>
        <taxon>Phaeosphaeriaceae</taxon>
        <taxon>Ophiobolus</taxon>
    </lineage>
</organism>
<reference evidence="1" key="1">
    <citation type="journal article" date="2020" name="Stud. Mycol.">
        <title>101 Dothideomycetes genomes: a test case for predicting lifestyles and emergence of pathogens.</title>
        <authorList>
            <person name="Haridas S."/>
            <person name="Albert R."/>
            <person name="Binder M."/>
            <person name="Bloem J."/>
            <person name="Labutti K."/>
            <person name="Salamov A."/>
            <person name="Andreopoulos B."/>
            <person name="Baker S."/>
            <person name="Barry K."/>
            <person name="Bills G."/>
            <person name="Bluhm B."/>
            <person name="Cannon C."/>
            <person name="Castanera R."/>
            <person name="Culley D."/>
            <person name="Daum C."/>
            <person name="Ezra D."/>
            <person name="Gonzalez J."/>
            <person name="Henrissat B."/>
            <person name="Kuo A."/>
            <person name="Liang C."/>
            <person name="Lipzen A."/>
            <person name="Lutzoni F."/>
            <person name="Magnuson J."/>
            <person name="Mondo S."/>
            <person name="Nolan M."/>
            <person name="Ohm R."/>
            <person name="Pangilinan J."/>
            <person name="Park H.-J."/>
            <person name="Ramirez L."/>
            <person name="Alfaro M."/>
            <person name="Sun H."/>
            <person name="Tritt A."/>
            <person name="Yoshinaga Y."/>
            <person name="Zwiers L.-H."/>
            <person name="Turgeon B."/>
            <person name="Goodwin S."/>
            <person name="Spatafora J."/>
            <person name="Crous P."/>
            <person name="Grigoriev I."/>
        </authorList>
    </citation>
    <scope>NUCLEOTIDE SEQUENCE</scope>
    <source>
        <strain evidence="1">CBS 113818</strain>
    </source>
</reference>
<keyword evidence="2" id="KW-1185">Reference proteome</keyword>
<protein>
    <submittedName>
        <fullName evidence="1">Uncharacterized protein</fullName>
    </submittedName>
</protein>
<gene>
    <name evidence="1" type="ORF">CC86DRAFT_403712</name>
</gene>
<dbReference type="AlphaFoldDB" id="A0A6A7A6Z2"/>
<dbReference type="Proteomes" id="UP000799424">
    <property type="component" value="Unassembled WGS sequence"/>
</dbReference>
<proteinExistence type="predicted"/>